<dbReference type="PANTHER" id="PTHR30353:SF15">
    <property type="entry name" value="INNER MEMBRANE PROTEIN YABI"/>
    <property type="match status" value="1"/>
</dbReference>
<feature type="transmembrane region" description="Helical" evidence="7">
    <location>
        <begin position="51"/>
        <end position="71"/>
    </location>
</feature>
<dbReference type="KEGG" id="tob:V4D31_03645"/>
<sequence length="204" mass="22913">MMDSYSIIEQFSYPGLFFLLILGGLGVPFFPEDLILIACGVMISMGIIKPVPAVLISYTGLIFSDFMLYLAGRKFGRKIVTNRRFEKILSPSKFFLIEKKFRRHSTLIMLLGRLLVGFRAQVFLLSGITKVSMAKFLIIDSVGSAVVLSIMVTAGYLGGKFLESVQKGMLYIEYIIGFLVVIAVILMIIYLSYKYLTKSNNKIQ</sequence>
<evidence type="ECO:0000256" key="3">
    <source>
        <dbReference type="ARBA" id="ARBA00022475"/>
    </source>
</evidence>
<feature type="transmembrane region" description="Helical" evidence="7">
    <location>
        <begin position="170"/>
        <end position="193"/>
    </location>
</feature>
<keyword evidence="4 7" id="KW-0812">Transmembrane</keyword>
<dbReference type="EMBL" id="CP144374">
    <property type="protein sequence ID" value="XCH49262.1"/>
    <property type="molecule type" value="Genomic_DNA"/>
</dbReference>
<keyword evidence="3 7" id="KW-1003">Cell membrane</keyword>
<proteinExistence type="inferred from homology"/>
<evidence type="ECO:0000256" key="5">
    <source>
        <dbReference type="ARBA" id="ARBA00022989"/>
    </source>
</evidence>
<reference evidence="9" key="1">
    <citation type="submission" date="2024-01" db="EMBL/GenBank/DDBJ databases">
        <title>The first autotrophic representatives of the genus Thermodesulfovibrio.</title>
        <authorList>
            <person name="Maltseva A.I."/>
            <person name="Elcheninov A.G."/>
            <person name="Kublanov I.V."/>
            <person name="Lebedinsky A.V."/>
            <person name="Frolov E.N."/>
        </authorList>
    </citation>
    <scope>NUCLEOTIDE SEQUENCE</scope>
    <source>
        <strain evidence="9">3462-1</strain>
    </source>
</reference>
<dbReference type="AlphaFoldDB" id="A0AAU8H6X8"/>
<evidence type="ECO:0000256" key="2">
    <source>
        <dbReference type="ARBA" id="ARBA00010792"/>
    </source>
</evidence>
<gene>
    <name evidence="9" type="ORF">V4D31_03645</name>
</gene>
<evidence type="ECO:0000256" key="6">
    <source>
        <dbReference type="ARBA" id="ARBA00023136"/>
    </source>
</evidence>
<comment type="subcellular location">
    <subcellularLocation>
        <location evidence="1 7">Cell membrane</location>
        <topology evidence="1 7">Multi-pass membrane protein</topology>
    </subcellularLocation>
</comment>
<dbReference type="Pfam" id="PF09335">
    <property type="entry name" value="VTT_dom"/>
    <property type="match status" value="1"/>
</dbReference>
<keyword evidence="6 7" id="KW-0472">Membrane</keyword>
<comment type="similarity">
    <text evidence="2 7">Belongs to the DedA family.</text>
</comment>
<feature type="transmembrane region" description="Helical" evidence="7">
    <location>
        <begin position="134"/>
        <end position="158"/>
    </location>
</feature>
<evidence type="ECO:0000259" key="8">
    <source>
        <dbReference type="Pfam" id="PF09335"/>
    </source>
</evidence>
<accession>A0AAU8H6X8</accession>
<evidence type="ECO:0000313" key="9">
    <source>
        <dbReference type="EMBL" id="XCH49262.1"/>
    </source>
</evidence>
<feature type="domain" description="VTT" evidence="8">
    <location>
        <begin position="30"/>
        <end position="156"/>
    </location>
</feature>
<evidence type="ECO:0000256" key="7">
    <source>
        <dbReference type="RuleBase" id="RU367016"/>
    </source>
</evidence>
<name>A0AAU8H6X8_9BACT</name>
<feature type="transmembrane region" description="Helical" evidence="7">
    <location>
        <begin position="12"/>
        <end position="31"/>
    </location>
</feature>
<dbReference type="GO" id="GO:0005886">
    <property type="term" value="C:plasma membrane"/>
    <property type="evidence" value="ECO:0007669"/>
    <property type="project" value="UniProtKB-SubCell"/>
</dbReference>
<keyword evidence="5 7" id="KW-1133">Transmembrane helix</keyword>
<dbReference type="InterPro" id="IPR032818">
    <property type="entry name" value="DedA-like"/>
</dbReference>
<protein>
    <submittedName>
        <fullName evidence="9">DedA family protein</fullName>
    </submittedName>
</protein>
<evidence type="ECO:0000256" key="1">
    <source>
        <dbReference type="ARBA" id="ARBA00004651"/>
    </source>
</evidence>
<evidence type="ECO:0000256" key="4">
    <source>
        <dbReference type="ARBA" id="ARBA00022692"/>
    </source>
</evidence>
<dbReference type="RefSeq" id="WP_353686891.1">
    <property type="nucleotide sequence ID" value="NZ_CP144374.1"/>
</dbReference>
<dbReference type="InterPro" id="IPR032816">
    <property type="entry name" value="VTT_dom"/>
</dbReference>
<organism evidence="9">
    <name type="scientific">Thermodesulfovibrio obliviosus</name>
    <dbReference type="NCBI Taxonomy" id="3118332"/>
    <lineage>
        <taxon>Bacteria</taxon>
        <taxon>Pseudomonadati</taxon>
        <taxon>Nitrospirota</taxon>
        <taxon>Thermodesulfovibrionia</taxon>
        <taxon>Thermodesulfovibrionales</taxon>
        <taxon>Thermodesulfovibrionaceae</taxon>
        <taxon>Thermodesulfovibrio</taxon>
    </lineage>
</organism>
<dbReference type="PANTHER" id="PTHR30353">
    <property type="entry name" value="INNER MEMBRANE PROTEIN DEDA-RELATED"/>
    <property type="match status" value="1"/>
</dbReference>